<dbReference type="AlphaFoldDB" id="A0A0C3GBH4"/>
<accession>A0A0C3GBH4</accession>
<gene>
    <name evidence="1" type="ORF">PILCRDRAFT_23196</name>
</gene>
<dbReference type="STRING" id="765440.A0A0C3GBH4"/>
<dbReference type="EMBL" id="KN832978">
    <property type="protein sequence ID" value="KIM87981.1"/>
    <property type="molecule type" value="Genomic_DNA"/>
</dbReference>
<evidence type="ECO:0000313" key="2">
    <source>
        <dbReference type="Proteomes" id="UP000054166"/>
    </source>
</evidence>
<protein>
    <submittedName>
        <fullName evidence="1">Uncharacterized protein</fullName>
    </submittedName>
</protein>
<sequence length="109" mass="12010">MNTVNASTSYSGFQLHLGRSPRIIPPIVPSTLPDDLADAGRTATSIINTLADDVTNPCDNLLLSKISQTHYASTARNAEPHFNISEMVMLSTTNRRHEYKKKGEKRVAK</sequence>
<feature type="non-terminal residue" evidence="1">
    <location>
        <position position="109"/>
    </location>
</feature>
<proteinExistence type="predicted"/>
<reference evidence="2" key="2">
    <citation type="submission" date="2015-01" db="EMBL/GenBank/DDBJ databases">
        <title>Evolutionary Origins and Diversification of the Mycorrhizal Mutualists.</title>
        <authorList>
            <consortium name="DOE Joint Genome Institute"/>
            <consortium name="Mycorrhizal Genomics Consortium"/>
            <person name="Kohler A."/>
            <person name="Kuo A."/>
            <person name="Nagy L.G."/>
            <person name="Floudas D."/>
            <person name="Copeland A."/>
            <person name="Barry K.W."/>
            <person name="Cichocki N."/>
            <person name="Veneault-Fourrey C."/>
            <person name="LaButti K."/>
            <person name="Lindquist E.A."/>
            <person name="Lipzen A."/>
            <person name="Lundell T."/>
            <person name="Morin E."/>
            <person name="Murat C."/>
            <person name="Riley R."/>
            <person name="Ohm R."/>
            <person name="Sun H."/>
            <person name="Tunlid A."/>
            <person name="Henrissat B."/>
            <person name="Grigoriev I.V."/>
            <person name="Hibbett D.S."/>
            <person name="Martin F."/>
        </authorList>
    </citation>
    <scope>NUCLEOTIDE SEQUENCE [LARGE SCALE GENOMIC DNA]</scope>
    <source>
        <strain evidence="2">F 1598</strain>
    </source>
</reference>
<name>A0A0C3GBH4_PILCF</name>
<dbReference type="HOGENOM" id="CLU_142395_0_0_1"/>
<evidence type="ECO:0000313" key="1">
    <source>
        <dbReference type="EMBL" id="KIM87981.1"/>
    </source>
</evidence>
<organism evidence="1 2">
    <name type="scientific">Piloderma croceum (strain F 1598)</name>
    <dbReference type="NCBI Taxonomy" id="765440"/>
    <lineage>
        <taxon>Eukaryota</taxon>
        <taxon>Fungi</taxon>
        <taxon>Dikarya</taxon>
        <taxon>Basidiomycota</taxon>
        <taxon>Agaricomycotina</taxon>
        <taxon>Agaricomycetes</taxon>
        <taxon>Agaricomycetidae</taxon>
        <taxon>Atheliales</taxon>
        <taxon>Atheliaceae</taxon>
        <taxon>Piloderma</taxon>
    </lineage>
</organism>
<dbReference type="InParanoid" id="A0A0C3GBH4"/>
<keyword evidence="2" id="KW-1185">Reference proteome</keyword>
<reference evidence="1 2" key="1">
    <citation type="submission" date="2014-04" db="EMBL/GenBank/DDBJ databases">
        <authorList>
            <consortium name="DOE Joint Genome Institute"/>
            <person name="Kuo A."/>
            <person name="Tarkka M."/>
            <person name="Buscot F."/>
            <person name="Kohler A."/>
            <person name="Nagy L.G."/>
            <person name="Floudas D."/>
            <person name="Copeland A."/>
            <person name="Barry K.W."/>
            <person name="Cichocki N."/>
            <person name="Veneault-Fourrey C."/>
            <person name="LaButti K."/>
            <person name="Lindquist E.A."/>
            <person name="Lipzen A."/>
            <person name="Lundell T."/>
            <person name="Morin E."/>
            <person name="Murat C."/>
            <person name="Sun H."/>
            <person name="Tunlid A."/>
            <person name="Henrissat B."/>
            <person name="Grigoriev I.V."/>
            <person name="Hibbett D.S."/>
            <person name="Martin F."/>
            <person name="Nordberg H.P."/>
            <person name="Cantor M.N."/>
            <person name="Hua S.X."/>
        </authorList>
    </citation>
    <scope>NUCLEOTIDE SEQUENCE [LARGE SCALE GENOMIC DNA]</scope>
    <source>
        <strain evidence="1 2">F 1598</strain>
    </source>
</reference>
<dbReference type="OrthoDB" id="3268967at2759"/>
<dbReference type="Proteomes" id="UP000054166">
    <property type="component" value="Unassembled WGS sequence"/>
</dbReference>